<dbReference type="AlphaFoldDB" id="A0A9D3VV71"/>
<protein>
    <recommendedName>
        <fullName evidence="4">Zinc finger, CCHC-type</fullName>
    </recommendedName>
</protein>
<organism evidence="2 3">
    <name type="scientific">Gossypium stocksii</name>
    <dbReference type="NCBI Taxonomy" id="47602"/>
    <lineage>
        <taxon>Eukaryota</taxon>
        <taxon>Viridiplantae</taxon>
        <taxon>Streptophyta</taxon>
        <taxon>Embryophyta</taxon>
        <taxon>Tracheophyta</taxon>
        <taxon>Spermatophyta</taxon>
        <taxon>Magnoliopsida</taxon>
        <taxon>eudicotyledons</taxon>
        <taxon>Gunneridae</taxon>
        <taxon>Pentapetalae</taxon>
        <taxon>rosids</taxon>
        <taxon>malvids</taxon>
        <taxon>Malvales</taxon>
        <taxon>Malvaceae</taxon>
        <taxon>Malvoideae</taxon>
        <taxon>Gossypium</taxon>
    </lineage>
</organism>
<feature type="region of interest" description="Disordered" evidence="1">
    <location>
        <begin position="41"/>
        <end position="63"/>
    </location>
</feature>
<evidence type="ECO:0000313" key="3">
    <source>
        <dbReference type="Proteomes" id="UP000828251"/>
    </source>
</evidence>
<reference evidence="2 3" key="1">
    <citation type="journal article" date="2021" name="Plant Biotechnol. J.">
        <title>Multi-omics assisted identification of the key and species-specific regulatory components of drought-tolerant mechanisms in Gossypium stocksii.</title>
        <authorList>
            <person name="Yu D."/>
            <person name="Ke L."/>
            <person name="Zhang D."/>
            <person name="Wu Y."/>
            <person name="Sun Y."/>
            <person name="Mei J."/>
            <person name="Sun J."/>
            <person name="Sun Y."/>
        </authorList>
    </citation>
    <scope>NUCLEOTIDE SEQUENCE [LARGE SCALE GENOMIC DNA]</scope>
    <source>
        <strain evidence="3">cv. E1</strain>
        <tissue evidence="2">Leaf</tissue>
    </source>
</reference>
<comment type="caution">
    <text evidence="2">The sequence shown here is derived from an EMBL/GenBank/DDBJ whole genome shotgun (WGS) entry which is preliminary data.</text>
</comment>
<evidence type="ECO:0000313" key="2">
    <source>
        <dbReference type="EMBL" id="KAH1097104.1"/>
    </source>
</evidence>
<dbReference type="EMBL" id="JAIQCV010000005">
    <property type="protein sequence ID" value="KAH1097104.1"/>
    <property type="molecule type" value="Genomic_DNA"/>
</dbReference>
<evidence type="ECO:0000256" key="1">
    <source>
        <dbReference type="SAM" id="MobiDB-lite"/>
    </source>
</evidence>
<evidence type="ECO:0008006" key="4">
    <source>
        <dbReference type="Google" id="ProtNLM"/>
    </source>
</evidence>
<keyword evidence="3" id="KW-1185">Reference proteome</keyword>
<sequence>MLSLEVLGTNGSCPPSLVDLGGMVRDLGGAIGVENDRGSKHIRRRSGEDDTGDDVSGKEHQGGQYNRVSLCNNAKEIWDKLKVTHKGKSRVKESKIILLTLDYELFKAKLKERIKEMSDLFTNIINGLKALGKIYLNKEIVK</sequence>
<dbReference type="Proteomes" id="UP000828251">
    <property type="component" value="Unassembled WGS sequence"/>
</dbReference>
<dbReference type="OrthoDB" id="1001260at2759"/>
<dbReference type="Pfam" id="PF14223">
    <property type="entry name" value="Retrotran_gag_2"/>
    <property type="match status" value="1"/>
</dbReference>
<accession>A0A9D3VV71</accession>
<proteinExistence type="predicted"/>
<name>A0A9D3VV71_9ROSI</name>
<dbReference type="PANTHER" id="PTHR34676:SF8">
    <property type="entry name" value="TRANSMEMBRANE PROTEIN"/>
    <property type="match status" value="1"/>
</dbReference>
<gene>
    <name evidence="2" type="ORF">J1N35_014025</name>
</gene>
<dbReference type="PANTHER" id="PTHR34676">
    <property type="entry name" value="DUF4219 DOMAIN-CONTAINING PROTEIN-RELATED"/>
    <property type="match status" value="1"/>
</dbReference>